<proteinExistence type="predicted"/>
<gene>
    <name evidence="1" type="ORF">COLO4_23141</name>
</gene>
<dbReference type="Proteomes" id="UP000187203">
    <property type="component" value="Unassembled WGS sequence"/>
</dbReference>
<evidence type="ECO:0000313" key="2">
    <source>
        <dbReference type="Proteomes" id="UP000187203"/>
    </source>
</evidence>
<reference evidence="2" key="1">
    <citation type="submission" date="2013-09" db="EMBL/GenBank/DDBJ databases">
        <title>Corchorus olitorius genome sequencing.</title>
        <authorList>
            <person name="Alam M."/>
            <person name="Haque M.S."/>
            <person name="Islam M.S."/>
            <person name="Emdad E.M."/>
            <person name="Islam M.M."/>
            <person name="Ahmed B."/>
            <person name="Halim A."/>
            <person name="Hossen Q.M.M."/>
            <person name="Hossain M.Z."/>
            <person name="Ahmed R."/>
            <person name="Khan M.M."/>
            <person name="Islam R."/>
            <person name="Rashid M.M."/>
            <person name="Khan S.A."/>
            <person name="Rahman M.S."/>
            <person name="Alam M."/>
            <person name="Yahiya A.S."/>
            <person name="Khan M.S."/>
            <person name="Azam M.S."/>
            <person name="Haque T."/>
            <person name="Lashkar M.Z.H."/>
            <person name="Akhand A.I."/>
            <person name="Morshed G."/>
            <person name="Roy S."/>
            <person name="Uddin K.S."/>
            <person name="Rabeya T."/>
            <person name="Hossain A.S."/>
            <person name="Chowdhury A."/>
            <person name="Snigdha A.R."/>
            <person name="Mortoza M.S."/>
            <person name="Matin S.A."/>
            <person name="Hoque S.M.E."/>
            <person name="Islam M.K."/>
            <person name="Roy D.K."/>
            <person name="Haider R."/>
            <person name="Moosa M.M."/>
            <person name="Elias S.M."/>
            <person name="Hasan A.M."/>
            <person name="Jahan S."/>
            <person name="Shafiuddin M."/>
            <person name="Mahmood N."/>
            <person name="Shommy N.S."/>
        </authorList>
    </citation>
    <scope>NUCLEOTIDE SEQUENCE [LARGE SCALE GENOMIC DNA]</scope>
    <source>
        <strain evidence="2">cv. O-4</strain>
    </source>
</reference>
<evidence type="ECO:0000313" key="1">
    <source>
        <dbReference type="EMBL" id="OMO82261.1"/>
    </source>
</evidence>
<keyword evidence="2" id="KW-1185">Reference proteome</keyword>
<accession>A0A1R3IIC4</accession>
<dbReference type="EMBL" id="AWUE01018158">
    <property type="protein sequence ID" value="OMO82261.1"/>
    <property type="molecule type" value="Genomic_DNA"/>
</dbReference>
<name>A0A1R3IIC4_9ROSI</name>
<dbReference type="OrthoDB" id="10393133at2759"/>
<sequence length="35" mass="3907">MAHKEPRTLLQTTSFHIPLLQDPPKFFAPSLGPSC</sequence>
<dbReference type="AlphaFoldDB" id="A0A1R3IIC4"/>
<comment type="caution">
    <text evidence="1">The sequence shown here is derived from an EMBL/GenBank/DDBJ whole genome shotgun (WGS) entry which is preliminary data.</text>
</comment>
<organism evidence="1 2">
    <name type="scientific">Corchorus olitorius</name>
    <dbReference type="NCBI Taxonomy" id="93759"/>
    <lineage>
        <taxon>Eukaryota</taxon>
        <taxon>Viridiplantae</taxon>
        <taxon>Streptophyta</taxon>
        <taxon>Embryophyta</taxon>
        <taxon>Tracheophyta</taxon>
        <taxon>Spermatophyta</taxon>
        <taxon>Magnoliopsida</taxon>
        <taxon>eudicotyledons</taxon>
        <taxon>Gunneridae</taxon>
        <taxon>Pentapetalae</taxon>
        <taxon>rosids</taxon>
        <taxon>malvids</taxon>
        <taxon>Malvales</taxon>
        <taxon>Malvaceae</taxon>
        <taxon>Grewioideae</taxon>
        <taxon>Apeibeae</taxon>
        <taxon>Corchorus</taxon>
    </lineage>
</organism>
<protein>
    <submittedName>
        <fullName evidence="1">Uncharacterized protein</fullName>
    </submittedName>
</protein>